<protein>
    <submittedName>
        <fullName evidence="2">Uncharacterized protein</fullName>
    </submittedName>
</protein>
<keyword evidence="3" id="KW-1185">Reference proteome</keyword>
<gene>
    <name evidence="2" type="ORF">CspeluHIS016_0803690</name>
</gene>
<name>A0AAD3TZR6_9TREE</name>
<comment type="caution">
    <text evidence="2">The sequence shown here is derived from an EMBL/GenBank/DDBJ whole genome shotgun (WGS) entry which is preliminary data.</text>
</comment>
<reference evidence="2" key="2">
    <citation type="submission" date="2023-06" db="EMBL/GenBank/DDBJ databases">
        <authorList>
            <person name="Kobayashi Y."/>
            <person name="Kayamori A."/>
            <person name="Aoki K."/>
            <person name="Shiwa Y."/>
            <person name="Fujita N."/>
            <person name="Sugita T."/>
            <person name="Iwasaki W."/>
            <person name="Tanaka N."/>
            <person name="Takashima M."/>
        </authorList>
    </citation>
    <scope>NUCLEOTIDE SEQUENCE</scope>
    <source>
        <strain evidence="2">HIS016</strain>
    </source>
</reference>
<feature type="region of interest" description="Disordered" evidence="1">
    <location>
        <begin position="180"/>
        <end position="213"/>
    </location>
</feature>
<accession>A0AAD3TZR6</accession>
<dbReference type="EMBL" id="BTCM01000008">
    <property type="protein sequence ID" value="GMK59763.1"/>
    <property type="molecule type" value="Genomic_DNA"/>
</dbReference>
<reference evidence="2" key="1">
    <citation type="journal article" date="2023" name="BMC Genomics">
        <title>Chromosome-level genome assemblies of Cutaneotrichosporon spp. (Trichosporonales, Basidiomycota) reveal imbalanced evolution between nucleotide sequences and chromosome synteny.</title>
        <authorList>
            <person name="Kobayashi Y."/>
            <person name="Kayamori A."/>
            <person name="Aoki K."/>
            <person name="Shiwa Y."/>
            <person name="Matsutani M."/>
            <person name="Fujita N."/>
            <person name="Sugita T."/>
            <person name="Iwasaki W."/>
            <person name="Tanaka N."/>
            <person name="Takashima M."/>
        </authorList>
    </citation>
    <scope>NUCLEOTIDE SEQUENCE</scope>
    <source>
        <strain evidence="2">HIS016</strain>
    </source>
</reference>
<organism evidence="2 3">
    <name type="scientific">Cutaneotrichosporon spelunceum</name>
    <dbReference type="NCBI Taxonomy" id="1672016"/>
    <lineage>
        <taxon>Eukaryota</taxon>
        <taxon>Fungi</taxon>
        <taxon>Dikarya</taxon>
        <taxon>Basidiomycota</taxon>
        <taxon>Agaricomycotina</taxon>
        <taxon>Tremellomycetes</taxon>
        <taxon>Trichosporonales</taxon>
        <taxon>Trichosporonaceae</taxon>
        <taxon>Cutaneotrichosporon</taxon>
    </lineage>
</organism>
<proteinExistence type="predicted"/>
<sequence length="338" mass="37698">MPGLNHVRVRKSYSRDTIMVSPVDEAGADRWADASNPQVAQAVSGATIVDDECNGHIPKTYASAQNLSAALTNVHVLRRGPEIPGRPQSRQTLSSRIRTHTMVRFFDLTAWNADEPDVYWRTRPTMSLLPRPPGTTKTVINTSFDPRHPRLREASFCVYFLGQTEVVLIFTPYERVQTPPPGGMSPLSGANTPVKPGALTPGSTPGSPRVSAERPRVGVITNEIPPDERWLGMINDLMYALSECYQGTVCKFTLVGLDTIPTAALNLDPELEGDWAARREKIRKYIGRQINFTRGVYPPQPRFEEGTLAGLLQEIDILTRDEYRERVGQKEFDLVSVW</sequence>
<dbReference type="AlphaFoldDB" id="A0AAD3TZR6"/>
<evidence type="ECO:0000256" key="1">
    <source>
        <dbReference type="SAM" id="MobiDB-lite"/>
    </source>
</evidence>
<evidence type="ECO:0000313" key="3">
    <source>
        <dbReference type="Proteomes" id="UP001222932"/>
    </source>
</evidence>
<dbReference type="Proteomes" id="UP001222932">
    <property type="component" value="Unassembled WGS sequence"/>
</dbReference>
<evidence type="ECO:0000313" key="2">
    <source>
        <dbReference type="EMBL" id="GMK59763.1"/>
    </source>
</evidence>